<proteinExistence type="predicted"/>
<reference evidence="1" key="1">
    <citation type="journal article" date="2023" name="G3 (Bethesda)">
        <title>Whole genome assembly and annotation of the endangered Caribbean coral Acropora cervicornis.</title>
        <authorList>
            <person name="Selwyn J.D."/>
            <person name="Vollmer S.V."/>
        </authorList>
    </citation>
    <scope>NUCLEOTIDE SEQUENCE</scope>
    <source>
        <strain evidence="1">K2</strain>
    </source>
</reference>
<accession>A0AAD9R2R5</accession>
<dbReference type="Proteomes" id="UP001249851">
    <property type="component" value="Unassembled WGS sequence"/>
</dbReference>
<dbReference type="AlphaFoldDB" id="A0AAD9R2R5"/>
<gene>
    <name evidence="1" type="ORF">P5673_003044</name>
</gene>
<keyword evidence="2" id="KW-1185">Reference proteome</keyword>
<evidence type="ECO:0000313" key="1">
    <source>
        <dbReference type="EMBL" id="KAK2571671.1"/>
    </source>
</evidence>
<comment type="caution">
    <text evidence="1">The sequence shown here is derived from an EMBL/GenBank/DDBJ whole genome shotgun (WGS) entry which is preliminary data.</text>
</comment>
<sequence length="180" mass="19944">MSFMARGAPCATCSRDEVGPVCSGLESEARTRVQETVPQDEKLGLECPAKGVSEKVIVIRSSPLTDVNHLWASNQLANASANLSDVDSALANHELWVIDREARKIICENGGKYPVSLTEVMYLAREKSGCELHSTEHDYKSFRLHRHKFCGELIRIQQKLCQCKQMLGTSSTPPILQSDL</sequence>
<protein>
    <submittedName>
        <fullName evidence="1">Uncharacterized protein</fullName>
    </submittedName>
</protein>
<name>A0AAD9R2R5_ACRCE</name>
<evidence type="ECO:0000313" key="2">
    <source>
        <dbReference type="Proteomes" id="UP001249851"/>
    </source>
</evidence>
<reference evidence="1" key="2">
    <citation type="journal article" date="2023" name="Science">
        <title>Genomic signatures of disease resistance in endangered staghorn corals.</title>
        <authorList>
            <person name="Vollmer S.V."/>
            <person name="Selwyn J.D."/>
            <person name="Despard B.A."/>
            <person name="Roesel C.L."/>
        </authorList>
    </citation>
    <scope>NUCLEOTIDE SEQUENCE</scope>
    <source>
        <strain evidence="1">K2</strain>
    </source>
</reference>
<dbReference type="EMBL" id="JARQWQ010000005">
    <property type="protein sequence ID" value="KAK2571671.1"/>
    <property type="molecule type" value="Genomic_DNA"/>
</dbReference>
<organism evidence="1 2">
    <name type="scientific">Acropora cervicornis</name>
    <name type="common">Staghorn coral</name>
    <dbReference type="NCBI Taxonomy" id="6130"/>
    <lineage>
        <taxon>Eukaryota</taxon>
        <taxon>Metazoa</taxon>
        <taxon>Cnidaria</taxon>
        <taxon>Anthozoa</taxon>
        <taxon>Hexacorallia</taxon>
        <taxon>Scleractinia</taxon>
        <taxon>Astrocoeniina</taxon>
        <taxon>Acroporidae</taxon>
        <taxon>Acropora</taxon>
    </lineage>
</organism>